<accession>A0ABU1WES2</accession>
<name>A0ABU1WES2_9GAMM</name>
<feature type="transmembrane region" description="Helical" evidence="1">
    <location>
        <begin position="31"/>
        <end position="64"/>
    </location>
</feature>
<organism evidence="2 3">
    <name type="scientific">Lysobacter niastensis</name>
    <dbReference type="NCBI Taxonomy" id="380629"/>
    <lineage>
        <taxon>Bacteria</taxon>
        <taxon>Pseudomonadati</taxon>
        <taxon>Pseudomonadota</taxon>
        <taxon>Gammaproteobacteria</taxon>
        <taxon>Lysobacterales</taxon>
        <taxon>Lysobacteraceae</taxon>
        <taxon>Lysobacter</taxon>
    </lineage>
</organism>
<gene>
    <name evidence="2" type="ORF">J2X06_003325</name>
</gene>
<evidence type="ECO:0000313" key="2">
    <source>
        <dbReference type="EMBL" id="MDR7136107.1"/>
    </source>
</evidence>
<keyword evidence="1" id="KW-1133">Transmembrane helix</keyword>
<protein>
    <submittedName>
        <fullName evidence="2">Membrane protein</fullName>
    </submittedName>
</protein>
<proteinExistence type="predicted"/>
<keyword evidence="1" id="KW-0472">Membrane</keyword>
<dbReference type="EMBL" id="JAVDVY010000003">
    <property type="protein sequence ID" value="MDR7136107.1"/>
    <property type="molecule type" value="Genomic_DNA"/>
</dbReference>
<evidence type="ECO:0000313" key="3">
    <source>
        <dbReference type="Proteomes" id="UP001251524"/>
    </source>
</evidence>
<evidence type="ECO:0000256" key="1">
    <source>
        <dbReference type="SAM" id="Phobius"/>
    </source>
</evidence>
<keyword evidence="3" id="KW-1185">Reference proteome</keyword>
<feature type="transmembrane region" description="Helical" evidence="1">
    <location>
        <begin position="7"/>
        <end position="25"/>
    </location>
</feature>
<keyword evidence="1" id="KW-0812">Transmembrane</keyword>
<dbReference type="RefSeq" id="WP_310064305.1">
    <property type="nucleotide sequence ID" value="NZ_JAVDVY010000003.1"/>
</dbReference>
<dbReference type="Proteomes" id="UP001251524">
    <property type="component" value="Unassembled WGS sequence"/>
</dbReference>
<reference evidence="2 3" key="1">
    <citation type="submission" date="2023-07" db="EMBL/GenBank/DDBJ databases">
        <title>Sorghum-associated microbial communities from plants grown in Nebraska, USA.</title>
        <authorList>
            <person name="Schachtman D."/>
        </authorList>
    </citation>
    <scope>NUCLEOTIDE SEQUENCE [LARGE SCALE GENOMIC DNA]</scope>
    <source>
        <strain evidence="2 3">BE198</strain>
    </source>
</reference>
<comment type="caution">
    <text evidence="2">The sequence shown here is derived from an EMBL/GenBank/DDBJ whole genome shotgun (WGS) entry which is preliminary data.</text>
</comment>
<sequence>MILTLPVLLYQLLFVLIMYVASRFGHKAMLFALVACLAWTATHIFFPPLMVVQAVVIVASYIWLRRRIKSSAAS</sequence>